<proteinExistence type="predicted"/>
<dbReference type="AlphaFoldDB" id="A0A9P9EBQ5"/>
<sequence length="313" mass="36273">MDHKTRPLVPRTRPSWYYRILALIESDVNSEKGFTSSRQRAGHRPTTTYLRDDVFDEDISDLDTRECQKTCQRCEDYIEPDDEVEEGEEIQESDAQDCDCCCHEEEISETGSDASYYEEIRLEREDRKEELLATKKLSRLRCAEERETQSEHQAAYDTAYKALLKAEKDQKAVPISLKDKSFILYSGDYVEHFFHENSPTKRLDLNTIEPEDKGLMCQVYLASGTSTMFELCDPPTLASSRPLKITTSEGRLEITIVSNKYLKLKASRDLVHANSVRESETLPDTVPAEFEFIGIWRTLKEQIEEGRRKRKRS</sequence>
<dbReference type="EMBL" id="JAGMUU010000017">
    <property type="protein sequence ID" value="KAH7134558.1"/>
    <property type="molecule type" value="Genomic_DNA"/>
</dbReference>
<comment type="caution">
    <text evidence="1">The sequence shown here is derived from an EMBL/GenBank/DDBJ whole genome shotgun (WGS) entry which is preliminary data.</text>
</comment>
<protein>
    <submittedName>
        <fullName evidence="1">Uncharacterized protein</fullName>
    </submittedName>
</protein>
<name>A0A9P9EBQ5_9HYPO</name>
<evidence type="ECO:0000313" key="1">
    <source>
        <dbReference type="EMBL" id="KAH7134558.1"/>
    </source>
</evidence>
<keyword evidence="2" id="KW-1185">Reference proteome</keyword>
<gene>
    <name evidence="1" type="ORF">B0J13DRAFT_641101</name>
</gene>
<dbReference type="Proteomes" id="UP000717696">
    <property type="component" value="Unassembled WGS sequence"/>
</dbReference>
<accession>A0A9P9EBQ5</accession>
<reference evidence="1" key="1">
    <citation type="journal article" date="2021" name="Nat. Commun.">
        <title>Genetic determinants of endophytism in the Arabidopsis root mycobiome.</title>
        <authorList>
            <person name="Mesny F."/>
            <person name="Miyauchi S."/>
            <person name="Thiergart T."/>
            <person name="Pickel B."/>
            <person name="Atanasova L."/>
            <person name="Karlsson M."/>
            <person name="Huettel B."/>
            <person name="Barry K.W."/>
            <person name="Haridas S."/>
            <person name="Chen C."/>
            <person name="Bauer D."/>
            <person name="Andreopoulos W."/>
            <person name="Pangilinan J."/>
            <person name="LaButti K."/>
            <person name="Riley R."/>
            <person name="Lipzen A."/>
            <person name="Clum A."/>
            <person name="Drula E."/>
            <person name="Henrissat B."/>
            <person name="Kohler A."/>
            <person name="Grigoriev I.V."/>
            <person name="Martin F.M."/>
            <person name="Hacquard S."/>
        </authorList>
    </citation>
    <scope>NUCLEOTIDE SEQUENCE</scope>
    <source>
        <strain evidence="1">MPI-CAGE-AT-0021</strain>
    </source>
</reference>
<organism evidence="1 2">
    <name type="scientific">Dactylonectria estremocensis</name>
    <dbReference type="NCBI Taxonomy" id="1079267"/>
    <lineage>
        <taxon>Eukaryota</taxon>
        <taxon>Fungi</taxon>
        <taxon>Dikarya</taxon>
        <taxon>Ascomycota</taxon>
        <taxon>Pezizomycotina</taxon>
        <taxon>Sordariomycetes</taxon>
        <taxon>Hypocreomycetidae</taxon>
        <taxon>Hypocreales</taxon>
        <taxon>Nectriaceae</taxon>
        <taxon>Dactylonectria</taxon>
    </lineage>
</organism>
<evidence type="ECO:0000313" key="2">
    <source>
        <dbReference type="Proteomes" id="UP000717696"/>
    </source>
</evidence>